<dbReference type="HOGENOM" id="CLU_133844_0_0_11"/>
<evidence type="ECO:0000313" key="1">
    <source>
        <dbReference type="EMBL" id="EDY65236.1"/>
    </source>
</evidence>
<name>B5HEH5_STRE2</name>
<reference evidence="2" key="1">
    <citation type="submission" date="2008-02" db="EMBL/GenBank/DDBJ databases">
        <authorList>
            <consortium name="The Broad Institute Genome Sequencing Platform"/>
            <person name="Fischbach M."/>
            <person name="Ward D."/>
            <person name="Young S."/>
            <person name="Jaffe D."/>
            <person name="Gnerre S."/>
            <person name="Berlin A."/>
            <person name="Heiman D."/>
            <person name="Hepburn T."/>
            <person name="Sykes S."/>
            <person name="Alvarado L."/>
            <person name="Kodira C.D."/>
            <person name="Straight P."/>
            <person name="Clardy J."/>
            <person name="Hung D."/>
            <person name="Kolter R."/>
            <person name="Mekalanos J."/>
            <person name="Walker S."/>
            <person name="Walsh C.T."/>
            <person name="Lander E."/>
            <person name="Galagan J."/>
            <person name="Nusbaum C."/>
            <person name="Birren B."/>
        </authorList>
    </citation>
    <scope>NUCLEOTIDE SEQUENCE [LARGE SCALE GENOMIC DNA]</scope>
    <source>
        <strain evidence="2">ATCC 25486 / DSM 40338 / CBS 914.69 / JCM 4507 / NBRC 13074 / NRRL 2958 / 5647</strain>
    </source>
</reference>
<dbReference type="AlphaFoldDB" id="B5HEH5"/>
<proteinExistence type="predicted"/>
<protein>
    <submittedName>
        <fullName evidence="1">Uncharacterized protein</fullName>
    </submittedName>
</protein>
<dbReference type="EMBL" id="CM000950">
    <property type="protein sequence ID" value="EDY65236.1"/>
    <property type="molecule type" value="Genomic_DNA"/>
</dbReference>
<reference evidence="2" key="2">
    <citation type="submission" date="2009-10" db="EMBL/GenBank/DDBJ databases">
        <title>The genome sequence of Streptomyces pristinaespiralis strain ATCC 25486.</title>
        <authorList>
            <consortium name="The Broad Institute Genome Sequencing Platform"/>
            <consortium name="Broad Institute Microbial Sequencing Center"/>
            <person name="Fischbach M."/>
            <person name="Godfrey P."/>
            <person name="Ward D."/>
            <person name="Young S."/>
            <person name="Zeng Q."/>
            <person name="Koehrsen M."/>
            <person name="Alvarado L."/>
            <person name="Berlin A.M."/>
            <person name="Bochicchio J."/>
            <person name="Borenstein D."/>
            <person name="Chapman S.B."/>
            <person name="Chen Z."/>
            <person name="Engels R."/>
            <person name="Freedman E."/>
            <person name="Gellesch M."/>
            <person name="Goldberg J."/>
            <person name="Griggs A."/>
            <person name="Gujja S."/>
            <person name="Heilman E.R."/>
            <person name="Heiman D.I."/>
            <person name="Hepburn T.A."/>
            <person name="Howarth C."/>
            <person name="Jen D."/>
            <person name="Larson L."/>
            <person name="Lewis B."/>
            <person name="Mehta T."/>
            <person name="Park D."/>
            <person name="Pearson M."/>
            <person name="Richards J."/>
            <person name="Roberts A."/>
            <person name="Saif S."/>
            <person name="Shea T.D."/>
            <person name="Shenoy N."/>
            <person name="Sisk P."/>
            <person name="Stolte C."/>
            <person name="Sykes S.N."/>
            <person name="Thomson T."/>
            <person name="Walk T."/>
            <person name="White J."/>
            <person name="Yandava C."/>
            <person name="Straight P."/>
            <person name="Clardy J."/>
            <person name="Hung D."/>
            <person name="Kolter R."/>
            <person name="Mekalanos J."/>
            <person name="Walker S."/>
            <person name="Walsh C.T."/>
            <person name="Wieland-Brown L.C."/>
            <person name="Haas B."/>
            <person name="Nusbaum C."/>
            <person name="Birren B."/>
        </authorList>
    </citation>
    <scope>NUCLEOTIDE SEQUENCE [LARGE SCALE GENOMIC DNA]</scope>
    <source>
        <strain evidence="2">ATCC 25486 / DSM 40338 / CBS 914.69 / JCM 4507 / NBRC 13074 / NRRL 2958 / 5647</strain>
    </source>
</reference>
<dbReference type="eggNOG" id="ENOG5032YYU">
    <property type="taxonomic scope" value="Bacteria"/>
</dbReference>
<evidence type="ECO:0000313" key="2">
    <source>
        <dbReference type="Proteomes" id="UP000002805"/>
    </source>
</evidence>
<keyword evidence="2" id="KW-1185">Reference proteome</keyword>
<gene>
    <name evidence="1" type="ORF">SSDG_03560</name>
</gene>
<dbReference type="Proteomes" id="UP000002805">
    <property type="component" value="Chromosome"/>
</dbReference>
<sequence>MPPRPRPYPAHRIPRAEVSMCTLAGRPAGRDAGAMRQRLLTFVPQLSAVLVPAVLAAGLWAAWLGWDQHRDVHPDGSTTGPYEAWQVIGLVLTLLPPVYWAASRRYFVGALAGVPLGLTVAAAYDWSDDASGLFVIGVGLVLLGSLAVTAGLSAVIAAVKRDGSRGGSTA</sequence>
<organism evidence="1 2">
    <name type="scientific">Streptomyces pristinaespiralis (strain ATCC 25486 / DSM 40338 / CBS 914.69 / JCM 4507 / KCC S-0507 / NBRC 13074 / NRRL 2958 / 5647)</name>
    <dbReference type="NCBI Taxonomy" id="457429"/>
    <lineage>
        <taxon>Bacteria</taxon>
        <taxon>Bacillati</taxon>
        <taxon>Actinomycetota</taxon>
        <taxon>Actinomycetes</taxon>
        <taxon>Kitasatosporales</taxon>
        <taxon>Streptomycetaceae</taxon>
        <taxon>Streptomyces</taxon>
    </lineage>
</organism>
<accession>B5HEH5</accession>